<dbReference type="SUPFAM" id="SSF55874">
    <property type="entry name" value="ATPase domain of HSP90 chaperone/DNA topoisomerase II/histidine kinase"/>
    <property type="match status" value="1"/>
</dbReference>
<dbReference type="SUPFAM" id="SSF55785">
    <property type="entry name" value="PYP-like sensor domain (PAS domain)"/>
    <property type="match status" value="1"/>
</dbReference>
<gene>
    <name evidence="9" type="ORF">ACFFIC_07530</name>
</gene>
<protein>
    <recommendedName>
        <fullName evidence="2">histidine kinase</fullName>
        <ecNumber evidence="2">2.7.13.3</ecNumber>
    </recommendedName>
</protein>
<organism evidence="9 10">
    <name type="scientific">Muricoccus vinaceus</name>
    <dbReference type="NCBI Taxonomy" id="424704"/>
    <lineage>
        <taxon>Bacteria</taxon>
        <taxon>Pseudomonadati</taxon>
        <taxon>Pseudomonadota</taxon>
        <taxon>Alphaproteobacteria</taxon>
        <taxon>Acetobacterales</taxon>
        <taxon>Roseomonadaceae</taxon>
        <taxon>Muricoccus</taxon>
    </lineage>
</organism>
<name>A0ABV6IPP8_9PROT</name>
<evidence type="ECO:0000256" key="5">
    <source>
        <dbReference type="SAM" id="MobiDB-lite"/>
    </source>
</evidence>
<evidence type="ECO:0000259" key="8">
    <source>
        <dbReference type="PROSITE" id="PS50112"/>
    </source>
</evidence>
<dbReference type="Gene3D" id="3.30.450.20">
    <property type="entry name" value="PAS domain"/>
    <property type="match status" value="1"/>
</dbReference>
<evidence type="ECO:0000256" key="4">
    <source>
        <dbReference type="PROSITE-ProRule" id="PRU00169"/>
    </source>
</evidence>
<dbReference type="CDD" id="cd00082">
    <property type="entry name" value="HisKA"/>
    <property type="match status" value="1"/>
</dbReference>
<dbReference type="SUPFAM" id="SSF52172">
    <property type="entry name" value="CheY-like"/>
    <property type="match status" value="2"/>
</dbReference>
<dbReference type="PROSITE" id="PS50110">
    <property type="entry name" value="RESPONSE_REGULATORY"/>
    <property type="match status" value="2"/>
</dbReference>
<dbReference type="Pfam" id="PF00072">
    <property type="entry name" value="Response_reg"/>
    <property type="match status" value="2"/>
</dbReference>
<accession>A0ABV6IPP8</accession>
<feature type="domain" description="Response regulatory" evidence="7">
    <location>
        <begin position="55"/>
        <end position="169"/>
    </location>
</feature>
<dbReference type="Pfam" id="PF02518">
    <property type="entry name" value="HATPase_c"/>
    <property type="match status" value="1"/>
</dbReference>
<feature type="modified residue" description="4-aspartylphosphate" evidence="4">
    <location>
        <position position="104"/>
    </location>
</feature>
<dbReference type="PROSITE" id="PS50109">
    <property type="entry name" value="HIS_KIN"/>
    <property type="match status" value="1"/>
</dbReference>
<dbReference type="Pfam" id="PF08448">
    <property type="entry name" value="PAS_4"/>
    <property type="match status" value="1"/>
</dbReference>
<dbReference type="SMART" id="SM00388">
    <property type="entry name" value="HisKA"/>
    <property type="match status" value="1"/>
</dbReference>
<dbReference type="InterPro" id="IPR011006">
    <property type="entry name" value="CheY-like_superfamily"/>
</dbReference>
<evidence type="ECO:0000313" key="9">
    <source>
        <dbReference type="EMBL" id="MFC0385406.1"/>
    </source>
</evidence>
<feature type="domain" description="Histidine kinase" evidence="6">
    <location>
        <begin position="314"/>
        <end position="538"/>
    </location>
</feature>
<evidence type="ECO:0000256" key="3">
    <source>
        <dbReference type="ARBA" id="ARBA00022553"/>
    </source>
</evidence>
<reference evidence="9 10" key="1">
    <citation type="submission" date="2024-09" db="EMBL/GenBank/DDBJ databases">
        <authorList>
            <person name="Sun Q."/>
            <person name="Mori K."/>
        </authorList>
    </citation>
    <scope>NUCLEOTIDE SEQUENCE [LARGE SCALE GENOMIC DNA]</scope>
    <source>
        <strain evidence="9 10">CCM 7468</strain>
    </source>
</reference>
<dbReference type="Proteomes" id="UP001589789">
    <property type="component" value="Unassembled WGS sequence"/>
</dbReference>
<dbReference type="InterPro" id="IPR036890">
    <property type="entry name" value="HATPase_C_sf"/>
</dbReference>
<dbReference type="EMBL" id="JBHLVZ010000005">
    <property type="protein sequence ID" value="MFC0385406.1"/>
    <property type="molecule type" value="Genomic_DNA"/>
</dbReference>
<dbReference type="InterPro" id="IPR001789">
    <property type="entry name" value="Sig_transdc_resp-reg_receiver"/>
</dbReference>
<dbReference type="PRINTS" id="PR00344">
    <property type="entry name" value="BCTRLSENSOR"/>
</dbReference>
<dbReference type="InterPro" id="IPR013656">
    <property type="entry name" value="PAS_4"/>
</dbReference>
<feature type="region of interest" description="Disordered" evidence="5">
    <location>
        <begin position="1"/>
        <end position="49"/>
    </location>
</feature>
<feature type="modified residue" description="4-aspartylphosphate" evidence="4">
    <location>
        <position position="609"/>
    </location>
</feature>
<keyword evidence="10" id="KW-1185">Reference proteome</keyword>
<dbReference type="PROSITE" id="PS50112">
    <property type="entry name" value="PAS"/>
    <property type="match status" value="1"/>
</dbReference>
<dbReference type="InterPro" id="IPR005467">
    <property type="entry name" value="His_kinase_dom"/>
</dbReference>
<evidence type="ECO:0000259" key="6">
    <source>
        <dbReference type="PROSITE" id="PS50109"/>
    </source>
</evidence>
<dbReference type="Gene3D" id="3.30.565.10">
    <property type="entry name" value="Histidine kinase-like ATPase, C-terminal domain"/>
    <property type="match status" value="1"/>
</dbReference>
<proteinExistence type="predicted"/>
<dbReference type="InterPro" id="IPR003594">
    <property type="entry name" value="HATPase_dom"/>
</dbReference>
<comment type="caution">
    <text evidence="9">The sequence shown here is derived from an EMBL/GenBank/DDBJ whole genome shotgun (WGS) entry which is preliminary data.</text>
</comment>
<dbReference type="Gene3D" id="3.40.50.2300">
    <property type="match status" value="2"/>
</dbReference>
<evidence type="ECO:0000256" key="2">
    <source>
        <dbReference type="ARBA" id="ARBA00012438"/>
    </source>
</evidence>
<dbReference type="InterPro" id="IPR003661">
    <property type="entry name" value="HisK_dim/P_dom"/>
</dbReference>
<evidence type="ECO:0000259" key="7">
    <source>
        <dbReference type="PROSITE" id="PS50110"/>
    </source>
</evidence>
<dbReference type="SMART" id="SM00387">
    <property type="entry name" value="HATPase_c"/>
    <property type="match status" value="1"/>
</dbReference>
<dbReference type="Gene3D" id="1.10.287.130">
    <property type="match status" value="1"/>
</dbReference>
<evidence type="ECO:0000256" key="1">
    <source>
        <dbReference type="ARBA" id="ARBA00000085"/>
    </source>
</evidence>
<keyword evidence="3 4" id="KW-0597">Phosphoprotein</keyword>
<dbReference type="SUPFAM" id="SSF47384">
    <property type="entry name" value="Homodimeric domain of signal transducing histidine kinase"/>
    <property type="match status" value="1"/>
</dbReference>
<dbReference type="PANTHER" id="PTHR43065:SF42">
    <property type="entry name" value="TWO-COMPONENT SENSOR PPRA"/>
    <property type="match status" value="1"/>
</dbReference>
<dbReference type="RefSeq" id="WP_377049554.1">
    <property type="nucleotide sequence ID" value="NZ_JBHLVZ010000005.1"/>
</dbReference>
<dbReference type="PANTHER" id="PTHR43065">
    <property type="entry name" value="SENSOR HISTIDINE KINASE"/>
    <property type="match status" value="1"/>
</dbReference>
<evidence type="ECO:0000313" key="10">
    <source>
        <dbReference type="Proteomes" id="UP001589789"/>
    </source>
</evidence>
<dbReference type="SMART" id="SM00448">
    <property type="entry name" value="REC"/>
    <property type="match status" value="2"/>
</dbReference>
<dbReference type="EC" id="2.7.13.3" evidence="2"/>
<sequence length="670" mass="70613">MNDGVASDRAGHEGSTNEPRGGEDLVRGPDGAPGHVVGEVADGSAGRPDRRVRPTVLVVDDEAEILTALTDLLEEQFEVVATTRPEDALQRLAEGLRPAVILSDQRMPGLTGDVFLERARAHSDAEALLLTGYAELDAVVGALNRGRIAGYSAKPWEPAALLAMVGSARDRYDLRRALETERALMRGLLENLPEQLSFKDGQGRFLRLNAAKAAALGATVAACLDRREEEFLSPAEAERLAEAERAVLAGGAQSGLTQSPAGPGGAPRWLQVTRASLGGGLLVTVERDVTEAHRMEARLRQADKMQALGTMAGGVAHDFNNLLTAILGSLQLAGKRVGDEPGLLRLMRNATMAAERGSALTRRLLSFSRQNDLAPRTVSVNRLILGMGDLLARTLGAPAGGTLELRRALAADPGTARVDPDQLELALINLCINARDAMSAGGTITLSTANAAVRADEIPDLAAGDYVRIAVEDTGSGMAPEVLARVLEPFFTTKEVGKGTGLGLPMVYGLVRQSGGGLTIDSAPGEGTRISLYLPAGEAEPEHESPEEGDTARARIPARILVVDDDSTVREVTAGFLADLGHETVEAADGATALRLLETDPGLRLMVADFAMPRMNGAELSARARAIRPGLPILLVTGYAELATLASDIPVLHKPYRQSELAEKVAALLG</sequence>
<dbReference type="InterPro" id="IPR004358">
    <property type="entry name" value="Sig_transdc_His_kin-like_C"/>
</dbReference>
<dbReference type="InterPro" id="IPR000014">
    <property type="entry name" value="PAS"/>
</dbReference>
<dbReference type="InterPro" id="IPR035965">
    <property type="entry name" value="PAS-like_dom_sf"/>
</dbReference>
<feature type="domain" description="PAS" evidence="8">
    <location>
        <begin position="181"/>
        <end position="251"/>
    </location>
</feature>
<feature type="domain" description="Response regulatory" evidence="7">
    <location>
        <begin position="559"/>
        <end position="669"/>
    </location>
</feature>
<comment type="catalytic activity">
    <reaction evidence="1">
        <text>ATP + protein L-histidine = ADP + protein N-phospho-L-histidine.</text>
        <dbReference type="EC" id="2.7.13.3"/>
    </reaction>
</comment>
<dbReference type="InterPro" id="IPR036097">
    <property type="entry name" value="HisK_dim/P_sf"/>
</dbReference>